<evidence type="ECO:0000313" key="1">
    <source>
        <dbReference type="EMBL" id="KAK1451073.1"/>
    </source>
</evidence>
<protein>
    <submittedName>
        <fullName evidence="1">Uncharacterized protein</fullName>
    </submittedName>
</protein>
<dbReference type="EMBL" id="MPDP01000301">
    <property type="protein sequence ID" value="KAK1451073.1"/>
    <property type="molecule type" value="Genomic_DNA"/>
</dbReference>
<sequence length="389" mass="43445">MSFNFWTPSLKADFHRVLTSMRQLTDVPSEPRTYRGGRTSQFDTHTLSIEDEMRCADAIEFLAHHKEGARFVSTVTLRECHERLRIVLAGNTTPSSMVQDELAKVMDHGKLLEMVIRLNKSRILSRLRPTWVAQPRHFTRRQMSLQGRVQTCIVSIEKSLQSTAQVTQVLERLKGLGDTLKLVEHPTESSALLDAIKTIVENCAQVASLGSANSVEEHLKSLGIGKRLAESPEIRQIDKLASGATSSLTERLTEVEGNVIPARHGNVVDAMLPRRHSWPVMLSHFVKITELELPWHRYALVGQGPLHIQIDRLSLHMEFASTATGLLSVYRRHDGALDEGKILKAADIPIDSSLPIRGCRATGKVAFGISLNAIVVVQIEFVWETPSHQ</sequence>
<reference evidence="1" key="1">
    <citation type="submission" date="2016-11" db="EMBL/GenBank/DDBJ databases">
        <title>The genome sequence of Colletotrichum cuscutae.</title>
        <authorList>
            <person name="Baroncelli R."/>
        </authorList>
    </citation>
    <scope>NUCLEOTIDE SEQUENCE</scope>
    <source>
        <strain evidence="1">IMI 304802</strain>
    </source>
</reference>
<evidence type="ECO:0000313" key="2">
    <source>
        <dbReference type="Proteomes" id="UP001239213"/>
    </source>
</evidence>
<organism evidence="1 2">
    <name type="scientific">Colletotrichum cuscutae</name>
    <dbReference type="NCBI Taxonomy" id="1209917"/>
    <lineage>
        <taxon>Eukaryota</taxon>
        <taxon>Fungi</taxon>
        <taxon>Dikarya</taxon>
        <taxon>Ascomycota</taxon>
        <taxon>Pezizomycotina</taxon>
        <taxon>Sordariomycetes</taxon>
        <taxon>Hypocreomycetidae</taxon>
        <taxon>Glomerellales</taxon>
        <taxon>Glomerellaceae</taxon>
        <taxon>Colletotrichum</taxon>
        <taxon>Colletotrichum acutatum species complex</taxon>
    </lineage>
</organism>
<keyword evidence="2" id="KW-1185">Reference proteome</keyword>
<name>A0AAI9U3P9_9PEZI</name>
<accession>A0AAI9U3P9</accession>
<gene>
    <name evidence="1" type="ORF">CCUS01_11250</name>
</gene>
<comment type="caution">
    <text evidence="1">The sequence shown here is derived from an EMBL/GenBank/DDBJ whole genome shotgun (WGS) entry which is preliminary data.</text>
</comment>
<proteinExistence type="predicted"/>
<dbReference type="Proteomes" id="UP001239213">
    <property type="component" value="Unassembled WGS sequence"/>
</dbReference>
<dbReference type="AlphaFoldDB" id="A0AAI9U3P9"/>